<feature type="compositionally biased region" description="Gly residues" evidence="1">
    <location>
        <begin position="1"/>
        <end position="13"/>
    </location>
</feature>
<proteinExistence type="predicted"/>
<protein>
    <submittedName>
        <fullName evidence="2">Uncharacterized protein</fullName>
    </submittedName>
</protein>
<dbReference type="AlphaFoldDB" id="A0A0E0MRP8"/>
<evidence type="ECO:0000313" key="2">
    <source>
        <dbReference type="EnsemblPlants" id="ORUFI01G04200.1"/>
    </source>
</evidence>
<evidence type="ECO:0000256" key="1">
    <source>
        <dbReference type="SAM" id="MobiDB-lite"/>
    </source>
</evidence>
<dbReference type="HOGENOM" id="CLU_599066_0_0_1"/>
<feature type="region of interest" description="Disordered" evidence="1">
    <location>
        <begin position="1"/>
        <end position="43"/>
    </location>
</feature>
<evidence type="ECO:0000313" key="3">
    <source>
        <dbReference type="Proteomes" id="UP000008022"/>
    </source>
</evidence>
<dbReference type="Gramene" id="ORUFI01G04200.1">
    <property type="protein sequence ID" value="ORUFI01G04200.1"/>
    <property type="gene ID" value="ORUFI01G04200"/>
</dbReference>
<dbReference type="Proteomes" id="UP000008022">
    <property type="component" value="Unassembled WGS sequence"/>
</dbReference>
<sequence length="457" mass="50512">MRRGSGRGVMGGGAKERRREKKRSLKVPMRINKSRDGAAKEQGAISQIHKNFKFVKLPIQEGADSEKSYDTSSKAVSCLRLPTQDNTAFSKPDSDPCNSSSVNEGSLSNKEGSSLEVRAVLIPKRFKDLRLANEDVEVDHICEPLKPRYWEFGSPKVIGSKVKSAASRRLLIKFNSLRSREMTLPEAIPHVMPSQWQQSDPARHDDKSLLWETRDGCVIVGCSDYGVTTNEENENGSEEALLGTEENVGPSKARGIKVKEKAIRGSRRPIGGFDKATQRSKKKKSDSNTSKCPVQAEVVTPSLPYTMMQIQGRSEIPTNYNHMQMPDYYHVEVTASYSARQIEADPTTKKNRQTDALHVVWLATTLLADGLAVAGQALLLASAFAGSLQGGGDYCPRAVARHRPRRWTDGLPRRWHFGGGVFTSDAAVISTIHKNTINTLAFVFDGEWRGMVSIRIG</sequence>
<feature type="region of interest" description="Disordered" evidence="1">
    <location>
        <begin position="229"/>
        <end position="294"/>
    </location>
</feature>
<name>A0A0E0MRP8_ORYRU</name>
<reference evidence="3" key="1">
    <citation type="submission" date="2013-06" db="EMBL/GenBank/DDBJ databases">
        <authorList>
            <person name="Zhao Q."/>
        </authorList>
    </citation>
    <scope>NUCLEOTIDE SEQUENCE</scope>
    <source>
        <strain evidence="3">cv. W1943</strain>
    </source>
</reference>
<accession>A0A0E0MRP8</accession>
<feature type="compositionally biased region" description="Polar residues" evidence="1">
    <location>
        <begin position="96"/>
        <end position="109"/>
    </location>
</feature>
<feature type="compositionally biased region" description="Basic residues" evidence="1">
    <location>
        <begin position="16"/>
        <end position="25"/>
    </location>
</feature>
<keyword evidence="3" id="KW-1185">Reference proteome</keyword>
<reference evidence="2" key="2">
    <citation type="submission" date="2015-06" db="UniProtKB">
        <authorList>
            <consortium name="EnsemblPlants"/>
        </authorList>
    </citation>
    <scope>IDENTIFICATION</scope>
</reference>
<organism evidence="2 3">
    <name type="scientific">Oryza rufipogon</name>
    <name type="common">Brownbeard rice</name>
    <name type="synonym">Asian wild rice</name>
    <dbReference type="NCBI Taxonomy" id="4529"/>
    <lineage>
        <taxon>Eukaryota</taxon>
        <taxon>Viridiplantae</taxon>
        <taxon>Streptophyta</taxon>
        <taxon>Embryophyta</taxon>
        <taxon>Tracheophyta</taxon>
        <taxon>Spermatophyta</taxon>
        <taxon>Magnoliopsida</taxon>
        <taxon>Liliopsida</taxon>
        <taxon>Poales</taxon>
        <taxon>Poaceae</taxon>
        <taxon>BOP clade</taxon>
        <taxon>Oryzoideae</taxon>
        <taxon>Oryzeae</taxon>
        <taxon>Oryzinae</taxon>
        <taxon>Oryza</taxon>
    </lineage>
</organism>
<dbReference type="EnsemblPlants" id="ORUFI01G04200.1">
    <property type="protein sequence ID" value="ORUFI01G04200.1"/>
    <property type="gene ID" value="ORUFI01G04200"/>
</dbReference>
<feature type="region of interest" description="Disordered" evidence="1">
    <location>
        <begin position="85"/>
        <end position="109"/>
    </location>
</feature>